<keyword evidence="2" id="KW-1185">Reference proteome</keyword>
<dbReference type="GeneID" id="55603461"/>
<evidence type="ECO:0000313" key="1">
    <source>
        <dbReference type="EMBL" id="BBU72673.1"/>
    </source>
</evidence>
<dbReference type="KEGG" id="vg:55603461"/>
<dbReference type="Proteomes" id="UP000479051">
    <property type="component" value="Segment"/>
</dbReference>
<proteinExistence type="predicted"/>
<dbReference type="RefSeq" id="YP_009833406.1">
    <property type="nucleotide sequence ID" value="NC_048664.1"/>
</dbReference>
<reference evidence="1 2" key="1">
    <citation type="submission" date="2020-01" db="EMBL/GenBank/DDBJ databases">
        <title>Isolation, characterization and genomic analysis of a lytic bacteriophage vB_CsaP_009 infecting Cronobacter.</title>
        <authorList>
            <person name="Soleimani-Delfan A."/>
            <person name="Shahin K."/>
            <person name="Barazandeh M."/>
            <person name="Komijani M."/>
        </authorList>
    </citation>
    <scope>NUCLEOTIDE SEQUENCE [LARGE SCALE GENOMIC DNA]</scope>
</reference>
<accession>A0A679FGD1</accession>
<dbReference type="EMBL" id="LC519601">
    <property type="protein sequence ID" value="BBU72673.1"/>
    <property type="molecule type" value="Genomic_DNA"/>
</dbReference>
<sequence length="71" mass="8044">MSKYNAELKIEAFFIEERVVSGLIKNDTSTHGNHPFKDGTPVLTSRVESLMTDEDGDLILKTRNTKYKIIS</sequence>
<organism evidence="1 2">
    <name type="scientific">Cronobacter phage vB_CsaP_009</name>
    <dbReference type="NCBI Taxonomy" id="2699738"/>
    <lineage>
        <taxon>Viruses</taxon>
        <taxon>Duplodnaviria</taxon>
        <taxon>Heunggongvirae</taxon>
        <taxon>Uroviricota</taxon>
        <taxon>Caudoviricetes</taxon>
        <taxon>Grimontviridae</taxon>
        <taxon>Privateervirus</taxon>
        <taxon>Privateervirus pv009</taxon>
    </lineage>
</organism>
<protein>
    <submittedName>
        <fullName evidence="1">Uncharacterized protein</fullName>
    </submittedName>
</protein>
<name>A0A679FGD1_9CAUD</name>
<evidence type="ECO:0000313" key="2">
    <source>
        <dbReference type="Proteomes" id="UP000479051"/>
    </source>
</evidence>